<dbReference type="AlphaFoldDB" id="A0A0B6WYF1"/>
<evidence type="ECO:0000256" key="3">
    <source>
        <dbReference type="ARBA" id="ARBA00022475"/>
    </source>
</evidence>
<keyword evidence="3" id="KW-1003">Cell membrane</keyword>
<name>A0A0B6WYF1_9BACT</name>
<dbReference type="GO" id="GO:0005886">
    <property type="term" value="C:plasma membrane"/>
    <property type="evidence" value="ECO:0007669"/>
    <property type="project" value="UniProtKB-SubCell"/>
</dbReference>
<keyword evidence="6 7" id="KW-0472">Membrane</keyword>
<dbReference type="PROSITE" id="PS50928">
    <property type="entry name" value="ABC_TM1"/>
    <property type="match status" value="1"/>
</dbReference>
<dbReference type="CDD" id="cd06261">
    <property type="entry name" value="TM_PBP2"/>
    <property type="match status" value="1"/>
</dbReference>
<dbReference type="OrthoDB" id="9789439at2"/>
<reference evidence="9 10" key="2">
    <citation type="submission" date="2015-01" db="EMBL/GenBank/DDBJ databases">
        <title>Complete genome sequence of Pyrinomonas methylaliphatogenes type strain K22T.</title>
        <authorList>
            <person name="Lee K.C.Y."/>
            <person name="Power J.F."/>
            <person name="Dunfield P.F."/>
            <person name="Morgan X.C."/>
            <person name="Huttenhower C."/>
            <person name="Stott M.B."/>
        </authorList>
    </citation>
    <scope>NUCLEOTIDE SEQUENCE [LARGE SCALE GENOMIC DNA]</scope>
    <source>
        <strain evidence="9 10">K22</strain>
    </source>
</reference>
<feature type="transmembrane region" description="Helical" evidence="7">
    <location>
        <begin position="295"/>
        <end position="318"/>
    </location>
</feature>
<evidence type="ECO:0000313" key="9">
    <source>
        <dbReference type="EMBL" id="CDM65334.1"/>
    </source>
</evidence>
<keyword evidence="4 7" id="KW-0812">Transmembrane</keyword>
<proteinExistence type="inferred from homology"/>
<dbReference type="GO" id="GO:0055085">
    <property type="term" value="P:transmembrane transport"/>
    <property type="evidence" value="ECO:0007669"/>
    <property type="project" value="InterPro"/>
</dbReference>
<dbReference type="SUPFAM" id="SSF161098">
    <property type="entry name" value="MetI-like"/>
    <property type="match status" value="1"/>
</dbReference>
<sequence length="328" mass="36455">MRHLKSLTRRAIILLLVVWTVVSAVTLLIELVPGDPAYAILGDQARPEQIAQFRRTHGLDRPAFFFSLIRNEEGWRLVWHGANNRYVEYWSGLLHGDMGRSFRTDRPVSELILQRYPATIELAIAALLVAIAISVPLGVIAGSRRGTWIDNLLSVIALIGISLPSFVTGPLLIYIFAVRLGLLAPSGRFDWTDIILPSLTLGTALAAFLTRMVRSSVIEELNQDYVRTARAKGLSERAVLYKHVLKNGLIPVVTVLGLQLGVLLAGAIITEKIFNWPGIGLLLVEEGINKRDYRVVQGCVLVISLTYIFANAATDMLYRLLDPRIRSR</sequence>
<accession>A0A0B6WYF1</accession>
<evidence type="ECO:0000256" key="6">
    <source>
        <dbReference type="ARBA" id="ARBA00023136"/>
    </source>
</evidence>
<feature type="transmembrane region" description="Helical" evidence="7">
    <location>
        <begin position="249"/>
        <end position="269"/>
    </location>
</feature>
<dbReference type="InterPro" id="IPR000515">
    <property type="entry name" value="MetI-like"/>
</dbReference>
<feature type="transmembrane region" description="Helical" evidence="7">
    <location>
        <begin position="194"/>
        <end position="213"/>
    </location>
</feature>
<dbReference type="InterPro" id="IPR045621">
    <property type="entry name" value="BPD_transp_1_N"/>
</dbReference>
<dbReference type="STRING" id="454194.PYK22_01332"/>
<evidence type="ECO:0000313" key="10">
    <source>
        <dbReference type="Proteomes" id="UP000031518"/>
    </source>
</evidence>
<evidence type="ECO:0000256" key="1">
    <source>
        <dbReference type="ARBA" id="ARBA00004651"/>
    </source>
</evidence>
<feature type="transmembrane region" description="Helical" evidence="7">
    <location>
        <begin position="12"/>
        <end position="32"/>
    </location>
</feature>
<comment type="similarity">
    <text evidence="7">Belongs to the binding-protein-dependent transport system permease family.</text>
</comment>
<dbReference type="Pfam" id="PF19300">
    <property type="entry name" value="BPD_transp_1_N"/>
    <property type="match status" value="1"/>
</dbReference>
<gene>
    <name evidence="9" type="ORF">PYK22_01332</name>
</gene>
<evidence type="ECO:0000256" key="2">
    <source>
        <dbReference type="ARBA" id="ARBA00022448"/>
    </source>
</evidence>
<evidence type="ECO:0000259" key="8">
    <source>
        <dbReference type="PROSITE" id="PS50928"/>
    </source>
</evidence>
<evidence type="ECO:0000256" key="7">
    <source>
        <dbReference type="RuleBase" id="RU363032"/>
    </source>
</evidence>
<evidence type="ECO:0000256" key="4">
    <source>
        <dbReference type="ARBA" id="ARBA00022692"/>
    </source>
</evidence>
<feature type="transmembrane region" description="Helical" evidence="7">
    <location>
        <begin position="152"/>
        <end position="182"/>
    </location>
</feature>
<dbReference type="PANTHER" id="PTHR43163">
    <property type="entry name" value="DIPEPTIDE TRANSPORT SYSTEM PERMEASE PROTEIN DPPB-RELATED"/>
    <property type="match status" value="1"/>
</dbReference>
<dbReference type="Pfam" id="PF00528">
    <property type="entry name" value="BPD_transp_1"/>
    <property type="match status" value="1"/>
</dbReference>
<reference evidence="9 10" key="1">
    <citation type="submission" date="2013-12" db="EMBL/GenBank/DDBJ databases">
        <authorList>
            <person name="Stott M."/>
        </authorList>
    </citation>
    <scope>NUCLEOTIDE SEQUENCE [LARGE SCALE GENOMIC DNA]</scope>
    <source>
        <strain evidence="9 10">K22</strain>
    </source>
</reference>
<organism evidence="9 10">
    <name type="scientific">Pyrinomonas methylaliphatogenes</name>
    <dbReference type="NCBI Taxonomy" id="454194"/>
    <lineage>
        <taxon>Bacteria</taxon>
        <taxon>Pseudomonadati</taxon>
        <taxon>Acidobacteriota</taxon>
        <taxon>Blastocatellia</taxon>
        <taxon>Blastocatellales</taxon>
        <taxon>Pyrinomonadaceae</taxon>
        <taxon>Pyrinomonas</taxon>
    </lineage>
</organism>
<feature type="domain" description="ABC transmembrane type-1" evidence="8">
    <location>
        <begin position="116"/>
        <end position="318"/>
    </location>
</feature>
<keyword evidence="5 7" id="KW-1133">Transmembrane helix</keyword>
<evidence type="ECO:0000256" key="5">
    <source>
        <dbReference type="ARBA" id="ARBA00022989"/>
    </source>
</evidence>
<dbReference type="EMBL" id="CBXV010000004">
    <property type="protein sequence ID" value="CDM65334.1"/>
    <property type="molecule type" value="Genomic_DNA"/>
</dbReference>
<dbReference type="InterPro" id="IPR035906">
    <property type="entry name" value="MetI-like_sf"/>
</dbReference>
<dbReference type="Gene3D" id="1.10.3720.10">
    <property type="entry name" value="MetI-like"/>
    <property type="match status" value="1"/>
</dbReference>
<protein>
    <submittedName>
        <fullName evidence="9">ABC-type dipeptide/oligopeptide/nickel transport system, permease component</fullName>
    </submittedName>
</protein>
<keyword evidence="10" id="KW-1185">Reference proteome</keyword>
<dbReference type="RefSeq" id="WP_041975323.1">
    <property type="nucleotide sequence ID" value="NZ_CBXV010000004.1"/>
</dbReference>
<dbReference type="Proteomes" id="UP000031518">
    <property type="component" value="Unassembled WGS sequence"/>
</dbReference>
<keyword evidence="2 7" id="KW-0813">Transport</keyword>
<feature type="transmembrane region" description="Helical" evidence="7">
    <location>
        <begin position="122"/>
        <end position="140"/>
    </location>
</feature>
<dbReference type="PANTHER" id="PTHR43163:SF6">
    <property type="entry name" value="DIPEPTIDE TRANSPORT SYSTEM PERMEASE PROTEIN DPPB-RELATED"/>
    <property type="match status" value="1"/>
</dbReference>
<comment type="subcellular location">
    <subcellularLocation>
        <location evidence="1 7">Cell membrane</location>
        <topology evidence="1 7">Multi-pass membrane protein</topology>
    </subcellularLocation>
</comment>